<evidence type="ECO:0000313" key="1">
    <source>
        <dbReference type="EMBL" id="KAI9162452.1"/>
    </source>
</evidence>
<reference evidence="1" key="1">
    <citation type="journal article" date="2022" name="Plant J.">
        <title>Strategies of tolerance reflected in two North American maple genomes.</title>
        <authorList>
            <person name="McEvoy S.L."/>
            <person name="Sezen U.U."/>
            <person name="Trouern-Trend A."/>
            <person name="McMahon S.M."/>
            <person name="Schaberg P.G."/>
            <person name="Yang J."/>
            <person name="Wegrzyn J.L."/>
            <person name="Swenson N.G."/>
        </authorList>
    </citation>
    <scope>NUCLEOTIDE SEQUENCE</scope>
    <source>
        <strain evidence="1">91603</strain>
    </source>
</reference>
<evidence type="ECO:0000313" key="2">
    <source>
        <dbReference type="Proteomes" id="UP001064489"/>
    </source>
</evidence>
<organism evidence="1 2">
    <name type="scientific">Acer negundo</name>
    <name type="common">Box elder</name>
    <dbReference type="NCBI Taxonomy" id="4023"/>
    <lineage>
        <taxon>Eukaryota</taxon>
        <taxon>Viridiplantae</taxon>
        <taxon>Streptophyta</taxon>
        <taxon>Embryophyta</taxon>
        <taxon>Tracheophyta</taxon>
        <taxon>Spermatophyta</taxon>
        <taxon>Magnoliopsida</taxon>
        <taxon>eudicotyledons</taxon>
        <taxon>Gunneridae</taxon>
        <taxon>Pentapetalae</taxon>
        <taxon>rosids</taxon>
        <taxon>malvids</taxon>
        <taxon>Sapindales</taxon>
        <taxon>Sapindaceae</taxon>
        <taxon>Hippocastanoideae</taxon>
        <taxon>Acereae</taxon>
        <taxon>Acer</taxon>
    </lineage>
</organism>
<gene>
    <name evidence="1" type="ORF">LWI28_027545</name>
</gene>
<name>A0AAD5IHL8_ACENE</name>
<dbReference type="EMBL" id="JAJSOW010000106">
    <property type="protein sequence ID" value="KAI9162452.1"/>
    <property type="molecule type" value="Genomic_DNA"/>
</dbReference>
<reference evidence="1" key="2">
    <citation type="submission" date="2023-02" db="EMBL/GenBank/DDBJ databases">
        <authorList>
            <person name="Swenson N.G."/>
            <person name="Wegrzyn J.L."/>
            <person name="Mcevoy S.L."/>
        </authorList>
    </citation>
    <scope>NUCLEOTIDE SEQUENCE</scope>
    <source>
        <strain evidence="1">91603</strain>
        <tissue evidence="1">Leaf</tissue>
    </source>
</reference>
<keyword evidence="2" id="KW-1185">Reference proteome</keyword>
<accession>A0AAD5IHL8</accession>
<protein>
    <submittedName>
        <fullName evidence="1">Uncharacterized protein</fullName>
    </submittedName>
</protein>
<dbReference type="AlphaFoldDB" id="A0AAD5IHL8"/>
<sequence>MMRDDLEVFSINVDDIVFLGDEDDLRDNLKVFSSNVDTVRMLDEKGEWRRDDEETNKMNSEASFDKVLDNLCTDVDFISTIHHIDSSIGKGVDIVRVDVESVPFASFPSINTTQYDPPNASFSFSNIRTPEHKTFANKVVDISSDEEVNINAHIEAREADVYNEDDEEYNPYENGLLYKEET</sequence>
<proteinExistence type="predicted"/>
<comment type="caution">
    <text evidence="1">The sequence shown here is derived from an EMBL/GenBank/DDBJ whole genome shotgun (WGS) entry which is preliminary data.</text>
</comment>
<dbReference type="Proteomes" id="UP001064489">
    <property type="component" value="Chromosome 2"/>
</dbReference>